<dbReference type="PANTHER" id="PTHR45625:SF6">
    <property type="entry name" value="SPLICEOSOME-ASSOCIATED PROTEIN CWC27 HOMOLOG"/>
    <property type="match status" value="1"/>
</dbReference>
<comment type="subcellular location">
    <subcellularLocation>
        <location evidence="1">Nucleus</location>
    </subcellularLocation>
</comment>
<feature type="compositionally biased region" description="Acidic residues" evidence="7">
    <location>
        <begin position="255"/>
        <end position="264"/>
    </location>
</feature>
<feature type="region of interest" description="Disordered" evidence="7">
    <location>
        <begin position="355"/>
        <end position="375"/>
    </location>
</feature>
<dbReference type="PROSITE" id="PS50072">
    <property type="entry name" value="CSA_PPIASE_2"/>
    <property type="match status" value="1"/>
</dbReference>
<evidence type="ECO:0000256" key="6">
    <source>
        <dbReference type="ARBA" id="ARBA00046368"/>
    </source>
</evidence>
<dbReference type="SUPFAM" id="SSF50891">
    <property type="entry name" value="Cyclophilin-like"/>
    <property type="match status" value="1"/>
</dbReference>
<dbReference type="PROSITE" id="PS51532">
    <property type="entry name" value="PITH"/>
    <property type="match status" value="1"/>
</dbReference>
<dbReference type="PANTHER" id="PTHR45625">
    <property type="entry name" value="PEPTIDYL-PROLYL CIS-TRANS ISOMERASE-RELATED"/>
    <property type="match status" value="1"/>
</dbReference>
<dbReference type="EMBL" id="CAJNOR010002185">
    <property type="protein sequence ID" value="CAF1259793.1"/>
    <property type="molecule type" value="Genomic_DNA"/>
</dbReference>
<dbReference type="PROSITE" id="PS00170">
    <property type="entry name" value="CSA_PPIASE_1"/>
    <property type="match status" value="1"/>
</dbReference>
<evidence type="ECO:0000256" key="1">
    <source>
        <dbReference type="ARBA" id="ARBA00004123"/>
    </source>
</evidence>
<feature type="compositionally biased region" description="Polar residues" evidence="7">
    <location>
        <begin position="242"/>
        <end position="252"/>
    </location>
</feature>
<name>A0A815AHX6_ADIRI</name>
<dbReference type="GO" id="GO:0071013">
    <property type="term" value="C:catalytic step 2 spliceosome"/>
    <property type="evidence" value="ECO:0007669"/>
    <property type="project" value="TreeGrafter"/>
</dbReference>
<gene>
    <name evidence="10" type="ORF">XAT740_LOCUS26714</name>
</gene>
<evidence type="ECO:0000259" key="8">
    <source>
        <dbReference type="PROSITE" id="PS50072"/>
    </source>
</evidence>
<dbReference type="GO" id="GO:0006457">
    <property type="term" value="P:protein folding"/>
    <property type="evidence" value="ECO:0007669"/>
    <property type="project" value="InterPro"/>
</dbReference>
<evidence type="ECO:0000313" key="10">
    <source>
        <dbReference type="EMBL" id="CAF1259793.1"/>
    </source>
</evidence>
<accession>A0A815AHX6</accession>
<feature type="domain" description="PITH" evidence="9">
    <location>
        <begin position="472"/>
        <end position="644"/>
    </location>
</feature>
<protein>
    <recommendedName>
        <fullName evidence="4">Spliceosome-associated protein CWC27 homolog</fullName>
    </recommendedName>
    <alternativeName>
        <fullName evidence="5">Probable inactive peptidyl-prolyl cis-trans isomerase CWC27 homolog</fullName>
    </alternativeName>
</protein>
<evidence type="ECO:0000256" key="5">
    <source>
        <dbReference type="ARBA" id="ARBA00042090"/>
    </source>
</evidence>
<dbReference type="Proteomes" id="UP000663828">
    <property type="component" value="Unassembled WGS sequence"/>
</dbReference>
<dbReference type="InterPro" id="IPR037047">
    <property type="entry name" value="PITH_dom_sf"/>
</dbReference>
<evidence type="ECO:0000313" key="11">
    <source>
        <dbReference type="Proteomes" id="UP000663828"/>
    </source>
</evidence>
<dbReference type="SUPFAM" id="SSF49785">
    <property type="entry name" value="Galactose-binding domain-like"/>
    <property type="match status" value="1"/>
</dbReference>
<feature type="domain" description="PPIase cyclophilin-type" evidence="8">
    <location>
        <begin position="18"/>
        <end position="188"/>
    </location>
</feature>
<dbReference type="InterPro" id="IPR008979">
    <property type="entry name" value="Galactose-bd-like_sf"/>
</dbReference>
<proteinExistence type="inferred from homology"/>
<organism evidence="10 11">
    <name type="scientific">Adineta ricciae</name>
    <name type="common">Rotifer</name>
    <dbReference type="NCBI Taxonomy" id="249248"/>
    <lineage>
        <taxon>Eukaryota</taxon>
        <taxon>Metazoa</taxon>
        <taxon>Spiralia</taxon>
        <taxon>Gnathifera</taxon>
        <taxon>Rotifera</taxon>
        <taxon>Eurotatoria</taxon>
        <taxon>Bdelloidea</taxon>
        <taxon>Adinetida</taxon>
        <taxon>Adinetidae</taxon>
        <taxon>Adineta</taxon>
    </lineage>
</organism>
<feature type="compositionally biased region" description="Basic and acidic residues" evidence="7">
    <location>
        <begin position="265"/>
        <end position="284"/>
    </location>
</feature>
<sequence length="663" mass="74832">MSNIYIQEPATRGKVVLDTTVGDIEIELFSKECPLACRNFVQLCMDGYYDNTIFHRVVPNFIAQGGDPTGTGEVHEPASGEFFADEFHTRLRFNRRGLLGMVNQGPNTNGSQFFFTLGPAAELDKKNTLFGKVVGNTLFNMLKLGEGEIIEEIPVYKHKIIKAEIISNPFDNMVARPRSKPQVVDNEEGNKKSKSVVSSKAVKNYGLLSFGNEAEEDEEEVTKVSMQFKQKGSGKSAHDLTNDSTLSKSTVRLDQDDDESDEELPIEKQIAKSKVKTDGDYDKQELDRVRQKLSGKKIAIQEKKKAVALDVDDDEEEEDPSMNSKSKSEEAIKLEIERVKKELKQMKKASTIDKASVATNLQEKEPTPPPLQPATADTSVLMDELMAGTRRNAKKNQSRQSNSRESQTLDLLAKFRAKLHAAKDEPTNESATETVVEQTADNVNDQFLKHRFVSEELLDNVQDIYTNADLLTVYDPRNPMTKRRRDENKYNLQCYNEKYDGSAKEIFRAWDERLDRSKVVESDDDPELLFSIPFHGAVKITGICIIGENDPSHPNTVKLWSNSPELRFDNARGKAHQEIALTYDPSGTLAYQVNPTHFSRVTHLSLYFPSNFGDETTRIYYIGLRGDYLGEVQSKVVITTYEARPQLKDHKVDDFLTGSREIQ</sequence>
<dbReference type="AlphaFoldDB" id="A0A815AHX6"/>
<feature type="compositionally biased region" description="Acidic residues" evidence="7">
    <location>
        <begin position="310"/>
        <end position="320"/>
    </location>
</feature>
<evidence type="ECO:0000259" key="9">
    <source>
        <dbReference type="PROSITE" id="PS51532"/>
    </source>
</evidence>
<comment type="subunit">
    <text evidence="6">Part of the activated spliceosome B/catalytic step 1 spliceosome, one of the forms of the spliceosome which has a well-formed active site but still cannot catalyze the branching reaction and is composed at least of 52 proteins, the U2, U5 and U6 snRNAs and the pre-mRNA. Recruited during early steps of activated spliceosome B maturation, it is probably one of the first proteins released from this complex as he matures to the spliceosome C complex. Component of the minor spliceosome, which splices U12-type introns.</text>
</comment>
<reference evidence="10" key="1">
    <citation type="submission" date="2021-02" db="EMBL/GenBank/DDBJ databases">
        <authorList>
            <person name="Nowell W R."/>
        </authorList>
    </citation>
    <scope>NUCLEOTIDE SEQUENCE</scope>
</reference>
<dbReference type="InterPro" id="IPR029000">
    <property type="entry name" value="Cyclophilin-like_dom_sf"/>
</dbReference>
<dbReference type="Pfam" id="PF06201">
    <property type="entry name" value="PITH"/>
    <property type="match status" value="1"/>
</dbReference>
<evidence type="ECO:0000256" key="3">
    <source>
        <dbReference type="ARBA" id="ARBA00023242"/>
    </source>
</evidence>
<dbReference type="GO" id="GO:0005737">
    <property type="term" value="C:cytoplasm"/>
    <property type="evidence" value="ECO:0007669"/>
    <property type="project" value="UniProtKB-ARBA"/>
</dbReference>
<dbReference type="Gene3D" id="2.60.120.470">
    <property type="entry name" value="PITH domain"/>
    <property type="match status" value="1"/>
</dbReference>
<evidence type="ECO:0000256" key="7">
    <source>
        <dbReference type="SAM" id="MobiDB-lite"/>
    </source>
</evidence>
<dbReference type="InterPro" id="IPR020892">
    <property type="entry name" value="Cyclophilin-type_PPIase_CS"/>
</dbReference>
<keyword evidence="3" id="KW-0539">Nucleus</keyword>
<dbReference type="InterPro" id="IPR044666">
    <property type="entry name" value="Cyclophilin_A-like"/>
</dbReference>
<comment type="caution">
    <text evidence="10">The sequence shown here is derived from an EMBL/GenBank/DDBJ whole genome shotgun (WGS) entry which is preliminary data.</text>
</comment>
<dbReference type="Pfam" id="PF00160">
    <property type="entry name" value="Pro_isomerase"/>
    <property type="match status" value="1"/>
</dbReference>
<dbReference type="PRINTS" id="PR00153">
    <property type="entry name" value="CSAPPISMRASE"/>
</dbReference>
<feature type="region of interest" description="Disordered" evidence="7">
    <location>
        <begin position="216"/>
        <end position="284"/>
    </location>
</feature>
<dbReference type="GO" id="GO:0003755">
    <property type="term" value="F:peptidyl-prolyl cis-trans isomerase activity"/>
    <property type="evidence" value="ECO:0007669"/>
    <property type="project" value="InterPro"/>
</dbReference>
<comment type="similarity">
    <text evidence="2">Belongs to the cyclophilin-type PPIase family.</text>
</comment>
<dbReference type="CDD" id="cd01925">
    <property type="entry name" value="cyclophilin_CeCYP16-like"/>
    <property type="match status" value="1"/>
</dbReference>
<dbReference type="InterPro" id="IPR010400">
    <property type="entry name" value="PITH_dom"/>
</dbReference>
<evidence type="ECO:0000256" key="2">
    <source>
        <dbReference type="ARBA" id="ARBA00007365"/>
    </source>
</evidence>
<dbReference type="Gene3D" id="2.40.100.10">
    <property type="entry name" value="Cyclophilin-like"/>
    <property type="match status" value="1"/>
</dbReference>
<evidence type="ECO:0000256" key="4">
    <source>
        <dbReference type="ARBA" id="ARBA00040027"/>
    </source>
</evidence>
<keyword evidence="11" id="KW-1185">Reference proteome</keyword>
<feature type="region of interest" description="Disordered" evidence="7">
    <location>
        <begin position="303"/>
        <end position="330"/>
    </location>
</feature>
<dbReference type="InterPro" id="IPR002130">
    <property type="entry name" value="Cyclophilin-type_PPIase_dom"/>
</dbReference>